<dbReference type="GO" id="GO:0006396">
    <property type="term" value="P:RNA processing"/>
    <property type="evidence" value="ECO:0007669"/>
    <property type="project" value="InterPro"/>
</dbReference>
<dbReference type="InterPro" id="IPR044444">
    <property type="entry name" value="Ribosomal_mL44_DSRM_metazoa"/>
</dbReference>
<evidence type="ECO:0000256" key="4">
    <source>
        <dbReference type="ARBA" id="ARBA00022980"/>
    </source>
</evidence>
<keyword evidence="12" id="KW-1185">Reference proteome</keyword>
<evidence type="ECO:0000256" key="6">
    <source>
        <dbReference type="ARBA" id="ARBA00023274"/>
    </source>
</evidence>
<dbReference type="GO" id="GO:0070125">
    <property type="term" value="P:mitochondrial translational elongation"/>
    <property type="evidence" value="ECO:0007669"/>
    <property type="project" value="TreeGrafter"/>
</dbReference>
<dbReference type="InterPro" id="IPR055189">
    <property type="entry name" value="RM44_endonuclase"/>
</dbReference>
<dbReference type="Pfam" id="PF22935">
    <property type="entry name" value="RM44_endonuclase"/>
    <property type="match status" value="1"/>
</dbReference>
<dbReference type="InterPro" id="IPR036389">
    <property type="entry name" value="RNase_III_sf"/>
</dbReference>
<evidence type="ECO:0000256" key="8">
    <source>
        <dbReference type="ARBA" id="ARBA00035187"/>
    </source>
</evidence>
<dbReference type="Pfam" id="PF22892">
    <property type="entry name" value="DSRM_MRPL44"/>
    <property type="match status" value="1"/>
</dbReference>
<evidence type="ECO:0000313" key="12">
    <source>
        <dbReference type="Proteomes" id="UP001181693"/>
    </source>
</evidence>
<keyword evidence="2" id="KW-0694">RNA-binding</keyword>
<dbReference type="SUPFAM" id="SSF69065">
    <property type="entry name" value="RNase III domain-like"/>
    <property type="match status" value="1"/>
</dbReference>
<dbReference type="GO" id="GO:0070877">
    <property type="term" value="C:microprocessor complex"/>
    <property type="evidence" value="ECO:0007669"/>
    <property type="project" value="TreeGrafter"/>
</dbReference>
<dbReference type="CDD" id="cd19874">
    <property type="entry name" value="DSRM_MRPL44"/>
    <property type="match status" value="1"/>
</dbReference>
<evidence type="ECO:0000256" key="7">
    <source>
        <dbReference type="ARBA" id="ARBA00024034"/>
    </source>
</evidence>
<keyword evidence="6" id="KW-0687">Ribonucleoprotein</keyword>
<evidence type="ECO:0000256" key="1">
    <source>
        <dbReference type="ARBA" id="ARBA00004173"/>
    </source>
</evidence>
<proteinExistence type="inferred from homology"/>
<accession>A0AAV3APF3</accession>
<feature type="domain" description="Large ribosomal subunit protein mL44 endonuclease" evidence="10">
    <location>
        <begin position="57"/>
        <end position="192"/>
    </location>
</feature>
<dbReference type="Gene3D" id="1.10.1520.10">
    <property type="entry name" value="Ribonuclease III domain"/>
    <property type="match status" value="1"/>
</dbReference>
<dbReference type="GO" id="GO:0005762">
    <property type="term" value="C:mitochondrial large ribosomal subunit"/>
    <property type="evidence" value="ECO:0007669"/>
    <property type="project" value="TreeGrafter"/>
</dbReference>
<name>A0AAV3APF3_PYXAD</name>
<evidence type="ECO:0000259" key="10">
    <source>
        <dbReference type="Pfam" id="PF22935"/>
    </source>
</evidence>
<gene>
    <name evidence="11" type="ORF">GDO54_010226</name>
</gene>
<protein>
    <recommendedName>
        <fullName evidence="8">Large ribosomal subunit protein mL44</fullName>
    </recommendedName>
</protein>
<dbReference type="PANTHER" id="PTHR11207:SF5">
    <property type="entry name" value="LARGE RIBOSOMAL SUBUNIT PROTEIN ML44"/>
    <property type="match status" value="1"/>
</dbReference>
<dbReference type="GO" id="GO:0004525">
    <property type="term" value="F:ribonuclease III activity"/>
    <property type="evidence" value="ECO:0007669"/>
    <property type="project" value="InterPro"/>
</dbReference>
<dbReference type="FunFam" id="3.30.160.20:FF:000037">
    <property type="entry name" value="39S ribosomal protein L44, mitochondrial"/>
    <property type="match status" value="1"/>
</dbReference>
<keyword evidence="3" id="KW-0809">Transit peptide</keyword>
<keyword evidence="4" id="KW-0689">Ribosomal protein</keyword>
<evidence type="ECO:0000256" key="3">
    <source>
        <dbReference type="ARBA" id="ARBA00022946"/>
    </source>
</evidence>
<comment type="similarity">
    <text evidence="7">Belongs to the ribonuclease III family. Mitochondrion-specific ribosomal protein mL44 subfamily.</text>
</comment>
<keyword evidence="5" id="KW-0496">Mitochondrion</keyword>
<dbReference type="Proteomes" id="UP001181693">
    <property type="component" value="Unassembled WGS sequence"/>
</dbReference>
<organism evidence="11 12">
    <name type="scientific">Pyxicephalus adspersus</name>
    <name type="common">African bullfrog</name>
    <dbReference type="NCBI Taxonomy" id="30357"/>
    <lineage>
        <taxon>Eukaryota</taxon>
        <taxon>Metazoa</taxon>
        <taxon>Chordata</taxon>
        <taxon>Craniata</taxon>
        <taxon>Vertebrata</taxon>
        <taxon>Euteleostomi</taxon>
        <taxon>Amphibia</taxon>
        <taxon>Batrachia</taxon>
        <taxon>Anura</taxon>
        <taxon>Neobatrachia</taxon>
        <taxon>Ranoidea</taxon>
        <taxon>Pyxicephalidae</taxon>
        <taxon>Pyxicephalinae</taxon>
        <taxon>Pyxicephalus</taxon>
    </lineage>
</organism>
<comment type="caution">
    <text evidence="11">The sequence shown here is derived from an EMBL/GenBank/DDBJ whole genome shotgun (WGS) entry which is preliminary data.</text>
</comment>
<sequence>MSSLLVGVRCVAALGPRYSQVRGVKRWVRPYLLMLERKKRLEGPPKPVPRYQQPSFDYHAEILAFSKRLNEAFSTELLKTAFVNRSYVVKEEGERRELGMDEETATLNLQDNSELAQHGVDFTVSYITNTIQQAFPNLPVVGVKAVVDYLTSQQVLGHIAKNLGIDDLTLSSECPLSLETLQRTFYGIIGALLESSGPDTTGIFLQDFIITELIGKDLFEIWSVRDPMSLLVEQLSQRNVSPPEPRLTRESGASTVLPVYFVGLYCNKQLIAEAPGETIFAAEEEAARVALRKMFGFAENRRPWDYSTSRQGTGNHTALNTAC</sequence>
<dbReference type="AlphaFoldDB" id="A0AAV3APF3"/>
<evidence type="ECO:0000256" key="5">
    <source>
        <dbReference type="ARBA" id="ARBA00023128"/>
    </source>
</evidence>
<dbReference type="PANTHER" id="PTHR11207">
    <property type="entry name" value="RIBONUCLEASE III"/>
    <property type="match status" value="1"/>
</dbReference>
<evidence type="ECO:0000256" key="2">
    <source>
        <dbReference type="ARBA" id="ARBA00022884"/>
    </source>
</evidence>
<evidence type="ECO:0000313" key="11">
    <source>
        <dbReference type="EMBL" id="DBA25892.1"/>
    </source>
</evidence>
<feature type="domain" description="Large ribosomal subunit protein mL44 dsRNA binding" evidence="9">
    <location>
        <begin position="222"/>
        <end position="310"/>
    </location>
</feature>
<comment type="subcellular location">
    <subcellularLocation>
        <location evidence="1">Mitochondrion</location>
    </subcellularLocation>
</comment>
<dbReference type="Gene3D" id="3.30.160.20">
    <property type="match status" value="1"/>
</dbReference>
<dbReference type="EMBL" id="DYDO01000004">
    <property type="protein sequence ID" value="DBA25892.1"/>
    <property type="molecule type" value="Genomic_DNA"/>
</dbReference>
<evidence type="ECO:0000259" key="9">
    <source>
        <dbReference type="Pfam" id="PF22892"/>
    </source>
</evidence>
<dbReference type="SUPFAM" id="SSF54768">
    <property type="entry name" value="dsRNA-binding domain-like"/>
    <property type="match status" value="1"/>
</dbReference>
<dbReference type="GO" id="GO:0003725">
    <property type="term" value="F:double-stranded RNA binding"/>
    <property type="evidence" value="ECO:0007669"/>
    <property type="project" value="InterPro"/>
</dbReference>
<reference evidence="11" key="1">
    <citation type="thesis" date="2020" institute="ProQuest LLC" country="789 East Eisenhower Parkway, Ann Arbor, MI, USA">
        <title>Comparative Genomics and Chromosome Evolution.</title>
        <authorList>
            <person name="Mudd A.B."/>
        </authorList>
    </citation>
    <scope>NUCLEOTIDE SEQUENCE</scope>
    <source>
        <strain evidence="11">1538</strain>
        <tissue evidence="11">Blood</tissue>
    </source>
</reference>